<evidence type="ECO:0000313" key="2">
    <source>
        <dbReference type="EMBL" id="KAF5193157.1"/>
    </source>
</evidence>
<dbReference type="AlphaFoldDB" id="A0A7J6W8A0"/>
<protein>
    <submittedName>
        <fullName evidence="2">Uncharacterized protein</fullName>
    </submittedName>
</protein>
<evidence type="ECO:0000256" key="1">
    <source>
        <dbReference type="SAM" id="MobiDB-lite"/>
    </source>
</evidence>
<accession>A0A7J6W8A0</accession>
<evidence type="ECO:0000313" key="3">
    <source>
        <dbReference type="Proteomes" id="UP000554482"/>
    </source>
</evidence>
<gene>
    <name evidence="2" type="ORF">FRX31_017257</name>
</gene>
<dbReference type="EMBL" id="JABWDY010020440">
    <property type="protein sequence ID" value="KAF5193157.1"/>
    <property type="molecule type" value="Genomic_DNA"/>
</dbReference>
<organism evidence="2 3">
    <name type="scientific">Thalictrum thalictroides</name>
    <name type="common">Rue-anemone</name>
    <name type="synonym">Anemone thalictroides</name>
    <dbReference type="NCBI Taxonomy" id="46969"/>
    <lineage>
        <taxon>Eukaryota</taxon>
        <taxon>Viridiplantae</taxon>
        <taxon>Streptophyta</taxon>
        <taxon>Embryophyta</taxon>
        <taxon>Tracheophyta</taxon>
        <taxon>Spermatophyta</taxon>
        <taxon>Magnoliopsida</taxon>
        <taxon>Ranunculales</taxon>
        <taxon>Ranunculaceae</taxon>
        <taxon>Thalictroideae</taxon>
        <taxon>Thalictrum</taxon>
    </lineage>
</organism>
<keyword evidence="3" id="KW-1185">Reference proteome</keyword>
<feature type="region of interest" description="Disordered" evidence="1">
    <location>
        <begin position="252"/>
        <end position="359"/>
    </location>
</feature>
<feature type="compositionally biased region" description="Acidic residues" evidence="1">
    <location>
        <begin position="283"/>
        <end position="310"/>
    </location>
</feature>
<name>A0A7J6W8A0_THATH</name>
<feature type="region of interest" description="Disordered" evidence="1">
    <location>
        <begin position="164"/>
        <end position="188"/>
    </location>
</feature>
<sequence length="359" mass="40029">MAVEAMESHGAPPQPTPLAALPPPTPSSSPLLASSSAKEHQQEELCLIVDFNGKETSQQQNGEENKKEEPAKPWTSLLKNPPPSAGREELSYTIPMFENGKLVVDDDLLEEGAKEWEAKVVGFFLDKKLPFTMVKNMVEKKWKLKSKVDLALDGDMYYFTFHNEEDREQAPPNNTRKKTQQNGQEEGEWVPVKQTWRKKEMAARKETEKGKNPAAENIATPVSILKRPVGQQSNGMTQILNSTGNKFSCLEKLNEEGENSDTQPDPNTEMAIVEVDENKTDASNEEEDLSSGSESCDDSEYEGLDEEVAEQLEKVTQLIEKKKEIQQPAQQKRIETRSAKKTTAANLNNGKLAAKGKVK</sequence>
<comment type="caution">
    <text evidence="2">The sequence shown here is derived from an EMBL/GenBank/DDBJ whole genome shotgun (WGS) entry which is preliminary data.</text>
</comment>
<feature type="compositionally biased region" description="Pro residues" evidence="1">
    <location>
        <begin position="12"/>
        <end position="27"/>
    </location>
</feature>
<proteinExistence type="predicted"/>
<feature type="region of interest" description="Disordered" evidence="1">
    <location>
        <begin position="1"/>
        <end position="88"/>
    </location>
</feature>
<dbReference type="Proteomes" id="UP000554482">
    <property type="component" value="Unassembled WGS sequence"/>
</dbReference>
<feature type="compositionally biased region" description="Low complexity" evidence="1">
    <location>
        <begin position="344"/>
        <end position="353"/>
    </location>
</feature>
<reference evidence="2 3" key="1">
    <citation type="submission" date="2020-06" db="EMBL/GenBank/DDBJ databases">
        <title>Transcriptomic and genomic resources for Thalictrum thalictroides and T. hernandezii: Facilitating candidate gene discovery in an emerging model plant lineage.</title>
        <authorList>
            <person name="Arias T."/>
            <person name="Riano-Pachon D.M."/>
            <person name="Di Stilio V.S."/>
        </authorList>
    </citation>
    <scope>NUCLEOTIDE SEQUENCE [LARGE SCALE GENOMIC DNA]</scope>
    <source>
        <strain evidence="3">cv. WT478/WT964</strain>
        <tissue evidence="2">Leaves</tissue>
    </source>
</reference>